<dbReference type="KEGG" id="hazt:108682749"/>
<evidence type="ECO:0000259" key="5">
    <source>
        <dbReference type="PROSITE" id="PS50102"/>
    </source>
</evidence>
<dbReference type="InterPro" id="IPR012677">
    <property type="entry name" value="Nucleotide-bd_a/b_plait_sf"/>
</dbReference>
<evidence type="ECO:0000313" key="6">
    <source>
        <dbReference type="Proteomes" id="UP000694843"/>
    </source>
</evidence>
<accession>A0A8B7PMQ4</accession>
<proteinExistence type="predicted"/>
<keyword evidence="1" id="KW-0677">Repeat</keyword>
<evidence type="ECO:0000313" key="7">
    <source>
        <dbReference type="RefSeq" id="XP_018027474.1"/>
    </source>
</evidence>
<keyword evidence="2 3" id="KW-0694">RNA-binding</keyword>
<evidence type="ECO:0000256" key="4">
    <source>
        <dbReference type="SAM" id="MobiDB-lite"/>
    </source>
</evidence>
<dbReference type="SUPFAM" id="SSF54928">
    <property type="entry name" value="RNA-binding domain, RBD"/>
    <property type="match status" value="1"/>
</dbReference>
<dbReference type="SMART" id="SM00360">
    <property type="entry name" value="RRM"/>
    <property type="match status" value="1"/>
</dbReference>
<dbReference type="PANTHER" id="PTHR23236">
    <property type="entry name" value="EUKARYOTIC TRANSLATION INITIATION FACTOR 4B/4H"/>
    <property type="match status" value="1"/>
</dbReference>
<protein>
    <submittedName>
        <fullName evidence="7">ELAV-like protein 1-B</fullName>
    </submittedName>
</protein>
<dbReference type="PANTHER" id="PTHR23236:SF119">
    <property type="entry name" value="NUCLEAR RNA-BINDING PROTEIN SART-3"/>
    <property type="match status" value="1"/>
</dbReference>
<dbReference type="GeneID" id="108682749"/>
<evidence type="ECO:0000256" key="2">
    <source>
        <dbReference type="ARBA" id="ARBA00022884"/>
    </source>
</evidence>
<dbReference type="Gene3D" id="3.30.70.330">
    <property type="match status" value="1"/>
</dbReference>
<feature type="compositionally biased region" description="Basic and acidic residues" evidence="4">
    <location>
        <begin position="7"/>
        <end position="22"/>
    </location>
</feature>
<reference evidence="7" key="1">
    <citation type="submission" date="2025-08" db="UniProtKB">
        <authorList>
            <consortium name="RefSeq"/>
        </authorList>
    </citation>
    <scope>IDENTIFICATION</scope>
    <source>
        <tissue evidence="7">Whole organism</tissue>
    </source>
</reference>
<name>A0A8B7PMQ4_HYAAZ</name>
<dbReference type="PROSITE" id="PS50102">
    <property type="entry name" value="RRM"/>
    <property type="match status" value="1"/>
</dbReference>
<dbReference type="GO" id="GO:0003723">
    <property type="term" value="F:RNA binding"/>
    <property type="evidence" value="ECO:0007669"/>
    <property type="project" value="UniProtKB-UniRule"/>
</dbReference>
<gene>
    <name evidence="7" type="primary">LOC108682749</name>
</gene>
<dbReference type="Pfam" id="PF00076">
    <property type="entry name" value="RRM_1"/>
    <property type="match status" value="1"/>
</dbReference>
<dbReference type="RefSeq" id="XP_018027474.1">
    <property type="nucleotide sequence ID" value="XM_018171985.1"/>
</dbReference>
<evidence type="ECO:0000256" key="3">
    <source>
        <dbReference type="PROSITE-ProRule" id="PRU00176"/>
    </source>
</evidence>
<dbReference type="InterPro" id="IPR035979">
    <property type="entry name" value="RBD_domain_sf"/>
</dbReference>
<sequence>MPNLVFSDEKNFDREQSTKKSETPTLEPEPHTTLYVQNLPLDATEEDIKKHFSSTGEVMSVVVARKGDKSLGYGFVQYLKQRSAREALISLAGSTLNGRDLLLNYHYCTRASIYDINEEKVVDGPAESIMIDDLVEVLQRYDVVFFKGGIIEVAVVRRFVGSDV</sequence>
<evidence type="ECO:0000256" key="1">
    <source>
        <dbReference type="ARBA" id="ARBA00022737"/>
    </source>
</evidence>
<organism evidence="6 7">
    <name type="scientific">Hyalella azteca</name>
    <name type="common">Amphipod</name>
    <dbReference type="NCBI Taxonomy" id="294128"/>
    <lineage>
        <taxon>Eukaryota</taxon>
        <taxon>Metazoa</taxon>
        <taxon>Ecdysozoa</taxon>
        <taxon>Arthropoda</taxon>
        <taxon>Crustacea</taxon>
        <taxon>Multicrustacea</taxon>
        <taxon>Malacostraca</taxon>
        <taxon>Eumalacostraca</taxon>
        <taxon>Peracarida</taxon>
        <taxon>Amphipoda</taxon>
        <taxon>Senticaudata</taxon>
        <taxon>Talitrida</taxon>
        <taxon>Talitroidea</taxon>
        <taxon>Hyalellidae</taxon>
        <taxon>Hyalella</taxon>
    </lineage>
</organism>
<dbReference type="OrthoDB" id="439639at2759"/>
<feature type="domain" description="RRM" evidence="5">
    <location>
        <begin position="32"/>
        <end position="108"/>
    </location>
</feature>
<keyword evidence="6" id="KW-1185">Reference proteome</keyword>
<dbReference type="InterPro" id="IPR000504">
    <property type="entry name" value="RRM_dom"/>
</dbReference>
<dbReference type="Proteomes" id="UP000694843">
    <property type="component" value="Unplaced"/>
</dbReference>
<feature type="region of interest" description="Disordered" evidence="4">
    <location>
        <begin position="1"/>
        <end position="29"/>
    </location>
</feature>
<dbReference type="AlphaFoldDB" id="A0A8B7PMQ4"/>